<organism evidence="8 9">
    <name type="scientific">Winogradskyella pulchriflava</name>
    <dbReference type="NCBI Taxonomy" id="1110688"/>
    <lineage>
        <taxon>Bacteria</taxon>
        <taxon>Pseudomonadati</taxon>
        <taxon>Bacteroidota</taxon>
        <taxon>Flavobacteriia</taxon>
        <taxon>Flavobacteriales</taxon>
        <taxon>Flavobacteriaceae</taxon>
        <taxon>Winogradskyella</taxon>
    </lineage>
</organism>
<comment type="subcellular location">
    <subcellularLocation>
        <location evidence="1">Cytoplasm</location>
    </subcellularLocation>
</comment>
<evidence type="ECO:0000256" key="3">
    <source>
        <dbReference type="ARBA" id="ARBA00022737"/>
    </source>
</evidence>
<dbReference type="EMBL" id="JBHLTQ010000001">
    <property type="protein sequence ID" value="MFC0603821.1"/>
    <property type="molecule type" value="Genomic_DNA"/>
</dbReference>
<dbReference type="InterPro" id="IPR019734">
    <property type="entry name" value="TPR_rpt"/>
</dbReference>
<comment type="caution">
    <text evidence="8">The sequence shown here is derived from an EMBL/GenBank/DDBJ whole genome shotgun (WGS) entry which is preliminary data.</text>
</comment>
<dbReference type="SMART" id="SM00421">
    <property type="entry name" value="HTH_LUXR"/>
    <property type="match status" value="1"/>
</dbReference>
<dbReference type="Pfam" id="PF13424">
    <property type="entry name" value="TPR_12"/>
    <property type="match status" value="1"/>
</dbReference>
<dbReference type="SUPFAM" id="SSF46894">
    <property type="entry name" value="C-terminal effector domain of the bipartite response regulators"/>
    <property type="match status" value="1"/>
</dbReference>
<gene>
    <name evidence="8" type="ORF">ACFFGA_04595</name>
</gene>
<evidence type="ECO:0000256" key="6">
    <source>
        <dbReference type="SAM" id="Phobius"/>
    </source>
</evidence>
<dbReference type="InterPro" id="IPR036388">
    <property type="entry name" value="WH-like_DNA-bd_sf"/>
</dbReference>
<dbReference type="PANTHER" id="PTHR46630">
    <property type="entry name" value="TETRATRICOPEPTIDE REPEAT PROTEIN 29"/>
    <property type="match status" value="1"/>
</dbReference>
<feature type="transmembrane region" description="Helical" evidence="6">
    <location>
        <begin position="347"/>
        <end position="366"/>
    </location>
</feature>
<dbReference type="SUPFAM" id="SSF48452">
    <property type="entry name" value="TPR-like"/>
    <property type="match status" value="2"/>
</dbReference>
<evidence type="ECO:0000313" key="9">
    <source>
        <dbReference type="Proteomes" id="UP001589832"/>
    </source>
</evidence>
<dbReference type="Proteomes" id="UP001589832">
    <property type="component" value="Unassembled WGS sequence"/>
</dbReference>
<keyword evidence="3" id="KW-0677">Repeat</keyword>
<dbReference type="Pfam" id="PF13181">
    <property type="entry name" value="TPR_8"/>
    <property type="match status" value="1"/>
</dbReference>
<name>A0ABV6Q8S2_9FLAO</name>
<dbReference type="InterPro" id="IPR000792">
    <property type="entry name" value="Tscrpt_reg_LuxR_C"/>
</dbReference>
<protein>
    <submittedName>
        <fullName evidence="8">Tetratricopeptide repeat protein</fullName>
    </submittedName>
</protein>
<evidence type="ECO:0000256" key="4">
    <source>
        <dbReference type="ARBA" id="ARBA00022803"/>
    </source>
</evidence>
<evidence type="ECO:0000256" key="2">
    <source>
        <dbReference type="ARBA" id="ARBA00022490"/>
    </source>
</evidence>
<dbReference type="InterPro" id="IPR016032">
    <property type="entry name" value="Sig_transdc_resp-reg_C-effctor"/>
</dbReference>
<accession>A0ABV6Q8S2</accession>
<keyword evidence="6" id="KW-1133">Transmembrane helix</keyword>
<dbReference type="InterPro" id="IPR051476">
    <property type="entry name" value="Bac_ResReg_Asp_Phosphatase"/>
</dbReference>
<dbReference type="PANTHER" id="PTHR46630:SF1">
    <property type="entry name" value="TETRATRICOPEPTIDE REPEAT PROTEIN 29"/>
    <property type="match status" value="1"/>
</dbReference>
<evidence type="ECO:0000256" key="5">
    <source>
        <dbReference type="ARBA" id="ARBA00038253"/>
    </source>
</evidence>
<evidence type="ECO:0000256" key="1">
    <source>
        <dbReference type="ARBA" id="ARBA00004496"/>
    </source>
</evidence>
<dbReference type="InterPro" id="IPR011990">
    <property type="entry name" value="TPR-like_helical_dom_sf"/>
</dbReference>
<proteinExistence type="inferred from homology"/>
<keyword evidence="4" id="KW-0802">TPR repeat</keyword>
<dbReference type="Gene3D" id="1.25.40.10">
    <property type="entry name" value="Tetratricopeptide repeat domain"/>
    <property type="match status" value="1"/>
</dbReference>
<dbReference type="Gene3D" id="1.10.10.10">
    <property type="entry name" value="Winged helix-like DNA-binding domain superfamily/Winged helix DNA-binding domain"/>
    <property type="match status" value="1"/>
</dbReference>
<comment type="similarity">
    <text evidence="5">Belongs to the Rap family.</text>
</comment>
<evidence type="ECO:0000259" key="7">
    <source>
        <dbReference type="SMART" id="SM00421"/>
    </source>
</evidence>
<keyword evidence="2" id="KW-0963">Cytoplasm</keyword>
<feature type="domain" description="HTH luxR-type" evidence="7">
    <location>
        <begin position="475"/>
        <end position="533"/>
    </location>
</feature>
<sequence>MPRFLICIFFLFGSLCYSQVSVDKLIDSLNLSSTTEKKIDLCQKIALELKYSDWQRANTYLELAESEANKTDNPDKYLGPIYDDIASLYYSKDVFDVTLDYYLKAYNIYEKANNSKALAKSENNLSIVYARLNNKEKALEHFQNVYNNLKQKNDSLGLAQILNNMGTLYLEQDIDSALNYYLKSYTISKSLNNDNLSAYIYTNLARAYMTKDDTLQANFYFKKALSTTNTAISDPLKAFVFHTLSQHYLKQQENDSAIIYAKKAVDLMENNYYTFNNQDAINTLYKAYINKEDYKNAVNYFEAFNTIRDSLNIEEKAVNVERLKLQQEYKTRAQIQELKDSKQRFKYLLIGLSLVAGILALSILLIKYKNRITKNRLEKKLLEAKQQELRQSLDAKNKVLIGKAMTEMNRTDIINGILEDLKQIKLKAVKKETQSAIDFILKRLQRDLNTDIWKEFEVSFEQVHKSFYKNLNKAHPDLTPKDRRLCALLFLDLTSKEISQITGQSFKAVENARTRLRKKLDLTNEKINLSTYLNSLSVS</sequence>
<dbReference type="RefSeq" id="WP_386060312.1">
    <property type="nucleotide sequence ID" value="NZ_JBHLTQ010000001.1"/>
</dbReference>
<keyword evidence="6" id="KW-0812">Transmembrane</keyword>
<reference evidence="8 9" key="1">
    <citation type="submission" date="2024-09" db="EMBL/GenBank/DDBJ databases">
        <authorList>
            <person name="Sun Q."/>
            <person name="Mori K."/>
        </authorList>
    </citation>
    <scope>NUCLEOTIDE SEQUENCE [LARGE SCALE GENOMIC DNA]</scope>
    <source>
        <strain evidence="8 9">NCAIM B.02481</strain>
    </source>
</reference>
<keyword evidence="6" id="KW-0472">Membrane</keyword>
<keyword evidence="9" id="KW-1185">Reference proteome</keyword>
<evidence type="ECO:0000313" key="8">
    <source>
        <dbReference type="EMBL" id="MFC0603821.1"/>
    </source>
</evidence>
<dbReference type="SMART" id="SM00028">
    <property type="entry name" value="TPR"/>
    <property type="match status" value="4"/>
</dbReference>